<reference evidence="1 2" key="1">
    <citation type="submission" date="2023-11" db="EMBL/GenBank/DDBJ databases">
        <title>A Novel Polar Bacteriovorax (B. antarcticus) Isolated from the Biocrust in Antarctica.</title>
        <authorList>
            <person name="Mun W."/>
            <person name="Choi S.Y."/>
            <person name="Mitchell R.J."/>
        </authorList>
    </citation>
    <scope>NUCLEOTIDE SEQUENCE [LARGE SCALE GENOMIC DNA]</scope>
    <source>
        <strain evidence="1 2">PP10</strain>
    </source>
</reference>
<evidence type="ECO:0000313" key="1">
    <source>
        <dbReference type="EMBL" id="MEA9356579.1"/>
    </source>
</evidence>
<dbReference type="Proteomes" id="UP001302274">
    <property type="component" value="Unassembled WGS sequence"/>
</dbReference>
<keyword evidence="2" id="KW-1185">Reference proteome</keyword>
<sequence>MSENNNPTINYLFYLQTKAELDNTYYVLAEVLAKINISLLPIEAQDLQGIDKGKKSHVIVVRNDFASAFAFKEIRKNFLDSAMASGKVMVYDVSSFSEIENALKFEQKNVYRYFQLPLNIKQVAMTVAVEFYKDRNAAPTVEWPGGRRSKLPSMTNSN</sequence>
<protein>
    <submittedName>
        <fullName evidence="1">Uncharacterized protein</fullName>
    </submittedName>
</protein>
<dbReference type="EMBL" id="JAYGJQ010000002">
    <property type="protein sequence ID" value="MEA9356579.1"/>
    <property type="molecule type" value="Genomic_DNA"/>
</dbReference>
<name>A0ABU5VW54_9BACT</name>
<accession>A0ABU5VW54</accession>
<proteinExistence type="predicted"/>
<comment type="caution">
    <text evidence="1">The sequence shown here is derived from an EMBL/GenBank/DDBJ whole genome shotgun (WGS) entry which is preliminary data.</text>
</comment>
<dbReference type="RefSeq" id="WP_323576373.1">
    <property type="nucleotide sequence ID" value="NZ_JAYGJQ010000002.1"/>
</dbReference>
<gene>
    <name evidence="1" type="ORF">SHI21_10205</name>
</gene>
<evidence type="ECO:0000313" key="2">
    <source>
        <dbReference type="Proteomes" id="UP001302274"/>
    </source>
</evidence>
<organism evidence="1 2">
    <name type="scientific">Bacteriovorax antarcticus</name>
    <dbReference type="NCBI Taxonomy" id="3088717"/>
    <lineage>
        <taxon>Bacteria</taxon>
        <taxon>Pseudomonadati</taxon>
        <taxon>Bdellovibrionota</taxon>
        <taxon>Bacteriovoracia</taxon>
        <taxon>Bacteriovoracales</taxon>
        <taxon>Bacteriovoracaceae</taxon>
        <taxon>Bacteriovorax</taxon>
    </lineage>
</organism>